<dbReference type="SMART" id="SM00671">
    <property type="entry name" value="SEL1"/>
    <property type="match status" value="4"/>
</dbReference>
<organism evidence="3 4">
    <name type="scientific">Rhizophagus clarus</name>
    <dbReference type="NCBI Taxonomy" id="94130"/>
    <lineage>
        <taxon>Eukaryota</taxon>
        <taxon>Fungi</taxon>
        <taxon>Fungi incertae sedis</taxon>
        <taxon>Mucoromycota</taxon>
        <taxon>Glomeromycotina</taxon>
        <taxon>Glomeromycetes</taxon>
        <taxon>Glomerales</taxon>
        <taxon>Glomeraceae</taxon>
        <taxon>Rhizophagus</taxon>
    </lineage>
</organism>
<dbReference type="EMBL" id="BLAL01000285">
    <property type="protein sequence ID" value="GES99842.1"/>
    <property type="molecule type" value="Genomic_DNA"/>
</dbReference>
<dbReference type="InterPro" id="IPR001245">
    <property type="entry name" value="Ser-Thr/Tyr_kinase_cat_dom"/>
</dbReference>
<dbReference type="SUPFAM" id="SSF81901">
    <property type="entry name" value="HCP-like"/>
    <property type="match status" value="1"/>
</dbReference>
<name>A0A8H3M6W3_9GLOM</name>
<dbReference type="Pfam" id="PF07714">
    <property type="entry name" value="PK_Tyr_Ser-Thr"/>
    <property type="match status" value="2"/>
</dbReference>
<evidence type="ECO:0000259" key="2">
    <source>
        <dbReference type="PROSITE" id="PS50011"/>
    </source>
</evidence>
<comment type="caution">
    <text evidence="3">The sequence shown here is derived from an EMBL/GenBank/DDBJ whole genome shotgun (WGS) entry which is preliminary data.</text>
</comment>
<accession>A0A8H3M6W3</accession>
<sequence length="436" mass="50611">MQNATDTNEWIDWIEEAVSREYYKFYECKHFSNIQTIGTGGFGKVYRARWKNSEQYLALKSFFNHDNITVKEIVHKLKLQRDIQFHNNIIKFYGIAKFDPENDNVQSKNYLLVMEYADSGPLKNYLKENFNILTWNDKYNLAYQLAYAVSVGVLFWEISSGQPPFYTEGEQYDIDLVIEISQGLREDPIPDTPEDYIKIYTECWNGEPDKRPTINKVVERLKQIITNGQNINLANIDTSSNINNSLHEEMSQIIQNFNKMNNTKEVVFTTLTNEIISSENKIVNGIVTNVDNEKAFNLFIFASMQGHTLAQFYVGLCYETGRGIVKDEKLALKFYEKNSKYGLCIKFIKSWQAANLGNSNAQHNLAIMYENGEAVYKNYEKAFELYHKAANSGNIYAQYNLAFMYELGKGIKKDVSQAIYWHHKSAKQRIIMLKTN</sequence>
<keyword evidence="3" id="KW-0808">Transferase</keyword>
<proteinExistence type="predicted"/>
<keyword evidence="3" id="KW-0418">Kinase</keyword>
<dbReference type="GO" id="GO:0005524">
    <property type="term" value="F:ATP binding"/>
    <property type="evidence" value="ECO:0007669"/>
    <property type="project" value="UniProtKB-UniRule"/>
</dbReference>
<dbReference type="OrthoDB" id="2384430at2759"/>
<dbReference type="Gene3D" id="1.25.40.10">
    <property type="entry name" value="Tetratricopeptide repeat domain"/>
    <property type="match status" value="1"/>
</dbReference>
<dbReference type="Pfam" id="PF08238">
    <property type="entry name" value="Sel1"/>
    <property type="match status" value="4"/>
</dbReference>
<dbReference type="InterPro" id="IPR000719">
    <property type="entry name" value="Prot_kinase_dom"/>
</dbReference>
<dbReference type="AlphaFoldDB" id="A0A8H3M6W3"/>
<protein>
    <submittedName>
        <fullName evidence="3">Kinase-like domain-containing protein</fullName>
    </submittedName>
</protein>
<dbReference type="GO" id="GO:0004672">
    <property type="term" value="F:protein kinase activity"/>
    <property type="evidence" value="ECO:0007669"/>
    <property type="project" value="InterPro"/>
</dbReference>
<keyword evidence="1" id="KW-0547">Nucleotide-binding</keyword>
<dbReference type="SUPFAM" id="SSF56112">
    <property type="entry name" value="Protein kinase-like (PK-like)"/>
    <property type="match status" value="1"/>
</dbReference>
<gene>
    <name evidence="3" type="ORF">RCL2_002632300</name>
</gene>
<keyword evidence="1" id="KW-0067">ATP-binding</keyword>
<feature type="binding site" evidence="1">
    <location>
        <position position="60"/>
    </location>
    <ligand>
        <name>ATP</name>
        <dbReference type="ChEBI" id="CHEBI:30616"/>
    </ligand>
</feature>
<reference evidence="3" key="1">
    <citation type="submission" date="2019-10" db="EMBL/GenBank/DDBJ databases">
        <title>Conservation and host-specific expression of non-tandemly repeated heterogenous ribosome RNA gene in arbuscular mycorrhizal fungi.</title>
        <authorList>
            <person name="Maeda T."/>
            <person name="Kobayashi Y."/>
            <person name="Nakagawa T."/>
            <person name="Ezawa T."/>
            <person name="Yamaguchi K."/>
            <person name="Bino T."/>
            <person name="Nishimoto Y."/>
            <person name="Shigenobu S."/>
            <person name="Kawaguchi M."/>
        </authorList>
    </citation>
    <scope>NUCLEOTIDE SEQUENCE</scope>
    <source>
        <strain evidence="3">HR1</strain>
    </source>
</reference>
<dbReference type="InterPro" id="IPR011009">
    <property type="entry name" value="Kinase-like_dom_sf"/>
</dbReference>
<dbReference type="InterPro" id="IPR011990">
    <property type="entry name" value="TPR-like_helical_dom_sf"/>
</dbReference>
<dbReference type="PANTHER" id="PTHR45011:SF1">
    <property type="entry name" value="DAP3-BINDING CELL DEATH ENHANCER 1"/>
    <property type="match status" value="1"/>
</dbReference>
<dbReference type="PROSITE" id="PS50011">
    <property type="entry name" value="PROTEIN_KINASE_DOM"/>
    <property type="match status" value="1"/>
</dbReference>
<feature type="domain" description="Protein kinase" evidence="2">
    <location>
        <begin position="31"/>
        <end position="436"/>
    </location>
</feature>
<dbReference type="InterPro" id="IPR052748">
    <property type="entry name" value="ISR_Activator"/>
</dbReference>
<evidence type="ECO:0000256" key="1">
    <source>
        <dbReference type="PROSITE-ProRule" id="PRU10141"/>
    </source>
</evidence>
<evidence type="ECO:0000313" key="3">
    <source>
        <dbReference type="EMBL" id="GES99842.1"/>
    </source>
</evidence>
<dbReference type="PROSITE" id="PS00107">
    <property type="entry name" value="PROTEIN_KINASE_ATP"/>
    <property type="match status" value="1"/>
</dbReference>
<dbReference type="InterPro" id="IPR017441">
    <property type="entry name" value="Protein_kinase_ATP_BS"/>
</dbReference>
<dbReference type="Gene3D" id="1.10.510.10">
    <property type="entry name" value="Transferase(Phosphotransferase) domain 1"/>
    <property type="match status" value="2"/>
</dbReference>
<evidence type="ECO:0000313" key="4">
    <source>
        <dbReference type="Proteomes" id="UP000615446"/>
    </source>
</evidence>
<dbReference type="PANTHER" id="PTHR45011">
    <property type="entry name" value="DAP3-BINDING CELL DEATH ENHANCER 1"/>
    <property type="match status" value="1"/>
</dbReference>
<dbReference type="Proteomes" id="UP000615446">
    <property type="component" value="Unassembled WGS sequence"/>
</dbReference>
<dbReference type="InterPro" id="IPR006597">
    <property type="entry name" value="Sel1-like"/>
</dbReference>